<sequence>MLLYAEHLFNIHAISIQAVLPSPSNKETCATISTDGSSLTLAHNGHVASIKLPAAVPKGRTTAALPIPEAPCERMSFRVQLQQATLADGSQEVESIVPWTAAALNADTELSCMHCQQIVLARGKVLTWKNLPSENWAEMMDFWHCHRPHVAHDHDRDPPTKGYSVDSTLALNPGIGMVDPVDFVLASKDCGNLKITSSHNSQNKEAGQLECVSCSTVLGHVHTSGGYKLRKLHLAATSAIDQPSRSYEAEKWWSCLLLSSIECQGVRKFTIQDSRNGTRSLRLWVFTPDMTVSSSAMTSPEPMRAVKVFWQDCEMSFQDSGALNRNTLAEGELELPAGETQELRAKLVMSAAILPDSARTFQGWNVALLPRFTPADLRS</sequence>
<name>N1QJ23_SPHMS</name>
<organism evidence="1 2">
    <name type="scientific">Sphaerulina musiva (strain SO2202)</name>
    <name type="common">Poplar stem canker fungus</name>
    <name type="synonym">Septoria musiva</name>
    <dbReference type="NCBI Taxonomy" id="692275"/>
    <lineage>
        <taxon>Eukaryota</taxon>
        <taxon>Fungi</taxon>
        <taxon>Dikarya</taxon>
        <taxon>Ascomycota</taxon>
        <taxon>Pezizomycotina</taxon>
        <taxon>Dothideomycetes</taxon>
        <taxon>Dothideomycetidae</taxon>
        <taxon>Mycosphaerellales</taxon>
        <taxon>Mycosphaerellaceae</taxon>
        <taxon>Sphaerulina</taxon>
    </lineage>
</organism>
<dbReference type="EMBL" id="KB456260">
    <property type="protein sequence ID" value="EMF17175.1"/>
    <property type="molecule type" value="Genomic_DNA"/>
</dbReference>
<dbReference type="eggNOG" id="KOG4784">
    <property type="taxonomic scope" value="Eukaryota"/>
</dbReference>
<dbReference type="InterPro" id="IPR019193">
    <property type="entry name" value="UBQ-conj_enz_E2-bd_prot"/>
</dbReference>
<dbReference type="Proteomes" id="UP000016931">
    <property type="component" value="Unassembled WGS sequence"/>
</dbReference>
<dbReference type="RefSeq" id="XP_016765296.1">
    <property type="nucleotide sequence ID" value="XM_016909430.1"/>
</dbReference>
<evidence type="ECO:0000313" key="1">
    <source>
        <dbReference type="EMBL" id="EMF17175.1"/>
    </source>
</evidence>
<dbReference type="OMA" id="QAMKVFY"/>
<dbReference type="AlphaFoldDB" id="N1QJ23"/>
<dbReference type="GO" id="GO:0043161">
    <property type="term" value="P:proteasome-mediated ubiquitin-dependent protein catabolic process"/>
    <property type="evidence" value="ECO:0007669"/>
    <property type="project" value="TreeGrafter"/>
</dbReference>
<evidence type="ECO:0008006" key="3">
    <source>
        <dbReference type="Google" id="ProtNLM"/>
    </source>
</evidence>
<dbReference type="GO" id="GO:0030332">
    <property type="term" value="F:cyclin binding"/>
    <property type="evidence" value="ECO:0007669"/>
    <property type="project" value="TreeGrafter"/>
</dbReference>
<dbReference type="PANTHER" id="PTHR31531:SF2">
    <property type="entry name" value="E3 UBIQUITIN-PROTEIN LIGASE E3D"/>
    <property type="match status" value="1"/>
</dbReference>
<dbReference type="GO" id="GO:0061630">
    <property type="term" value="F:ubiquitin protein ligase activity"/>
    <property type="evidence" value="ECO:0007669"/>
    <property type="project" value="TreeGrafter"/>
</dbReference>
<accession>N1QJ23</accession>
<dbReference type="STRING" id="692275.N1QJ23"/>
<dbReference type="PANTHER" id="PTHR31531">
    <property type="entry name" value="E3 UBIQUITIN-PROTEIN LIGASE E3D FAMILY MEMBER"/>
    <property type="match status" value="1"/>
</dbReference>
<dbReference type="Pfam" id="PF09814">
    <property type="entry name" value="HECT_2"/>
    <property type="match status" value="1"/>
</dbReference>
<gene>
    <name evidence="1" type="ORF">SEPMUDRAFT_57325</name>
</gene>
<dbReference type="GO" id="GO:0000209">
    <property type="term" value="P:protein polyubiquitination"/>
    <property type="evidence" value="ECO:0007669"/>
    <property type="project" value="TreeGrafter"/>
</dbReference>
<dbReference type="GO" id="GO:0005829">
    <property type="term" value="C:cytosol"/>
    <property type="evidence" value="ECO:0007669"/>
    <property type="project" value="TreeGrafter"/>
</dbReference>
<dbReference type="GO" id="GO:0006513">
    <property type="term" value="P:protein monoubiquitination"/>
    <property type="evidence" value="ECO:0007669"/>
    <property type="project" value="TreeGrafter"/>
</dbReference>
<dbReference type="OrthoDB" id="386949at2759"/>
<dbReference type="GO" id="GO:0031624">
    <property type="term" value="F:ubiquitin conjugating enzyme binding"/>
    <property type="evidence" value="ECO:0007669"/>
    <property type="project" value="TreeGrafter"/>
</dbReference>
<dbReference type="HOGENOM" id="CLU_029122_1_1_1"/>
<dbReference type="GO" id="GO:0005634">
    <property type="term" value="C:nucleus"/>
    <property type="evidence" value="ECO:0007669"/>
    <property type="project" value="TreeGrafter"/>
</dbReference>
<keyword evidence="2" id="KW-1185">Reference proteome</keyword>
<evidence type="ECO:0000313" key="2">
    <source>
        <dbReference type="Proteomes" id="UP000016931"/>
    </source>
</evidence>
<dbReference type="GO" id="GO:0000151">
    <property type="term" value="C:ubiquitin ligase complex"/>
    <property type="evidence" value="ECO:0007669"/>
    <property type="project" value="TreeGrafter"/>
</dbReference>
<reference evidence="1 2" key="1">
    <citation type="journal article" date="2012" name="PLoS Pathog.">
        <title>Diverse lifestyles and strategies of plant pathogenesis encoded in the genomes of eighteen Dothideomycetes fungi.</title>
        <authorList>
            <person name="Ohm R.A."/>
            <person name="Feau N."/>
            <person name="Henrissat B."/>
            <person name="Schoch C.L."/>
            <person name="Horwitz B.A."/>
            <person name="Barry K.W."/>
            <person name="Condon B.J."/>
            <person name="Copeland A.C."/>
            <person name="Dhillon B."/>
            <person name="Glaser F."/>
            <person name="Hesse C.N."/>
            <person name="Kosti I."/>
            <person name="LaButti K."/>
            <person name="Lindquist E.A."/>
            <person name="Lucas S."/>
            <person name="Salamov A.A."/>
            <person name="Bradshaw R.E."/>
            <person name="Ciuffetti L."/>
            <person name="Hamelin R.C."/>
            <person name="Kema G.H.J."/>
            <person name="Lawrence C."/>
            <person name="Scott J.A."/>
            <person name="Spatafora J.W."/>
            <person name="Turgeon B.G."/>
            <person name="de Wit P.J.G.M."/>
            <person name="Zhong S."/>
            <person name="Goodwin S.B."/>
            <person name="Grigoriev I.V."/>
        </authorList>
    </citation>
    <scope>NUCLEOTIDE SEQUENCE [LARGE SCALE GENOMIC DNA]</scope>
    <source>
        <strain evidence="1 2">SO2202</strain>
    </source>
</reference>
<proteinExistence type="predicted"/>
<dbReference type="GO" id="GO:0051865">
    <property type="term" value="P:protein autoubiquitination"/>
    <property type="evidence" value="ECO:0007669"/>
    <property type="project" value="TreeGrafter"/>
</dbReference>
<protein>
    <recommendedName>
        <fullName evidence="3">Ubiquitin-conjugating enzyme E2-binding protein</fullName>
    </recommendedName>
</protein>
<dbReference type="GeneID" id="27906567"/>